<evidence type="ECO:0000313" key="4">
    <source>
        <dbReference type="Proteomes" id="UP001620405"/>
    </source>
</evidence>
<dbReference type="Gene3D" id="1.10.260.40">
    <property type="entry name" value="lambda repressor-like DNA-binding domains"/>
    <property type="match status" value="1"/>
</dbReference>
<reference evidence="3 4" key="1">
    <citation type="submission" date="2020-10" db="EMBL/GenBank/DDBJ databases">
        <title>Phylogeny of dyella-like bacteria.</title>
        <authorList>
            <person name="Fu J."/>
        </authorList>
    </citation>
    <scope>NUCLEOTIDE SEQUENCE [LARGE SCALE GENOMIC DNA]</scope>
    <source>
        <strain evidence="3 4">DHOB07</strain>
    </source>
</reference>
<dbReference type="EMBL" id="JADIKG010000012">
    <property type="protein sequence ID" value="MFK2874487.1"/>
    <property type="molecule type" value="Genomic_DNA"/>
</dbReference>
<organism evidence="3 4">
    <name type="scientific">Dyella lipolytica</name>
    <dbReference type="NCBI Taxonomy" id="1867835"/>
    <lineage>
        <taxon>Bacteria</taxon>
        <taxon>Pseudomonadati</taxon>
        <taxon>Pseudomonadota</taxon>
        <taxon>Gammaproteobacteria</taxon>
        <taxon>Lysobacterales</taxon>
        <taxon>Rhodanobacteraceae</taxon>
        <taxon>Dyella</taxon>
    </lineage>
</organism>
<feature type="domain" description="HTH cro/C1-type" evidence="2">
    <location>
        <begin position="14"/>
        <end position="68"/>
    </location>
</feature>
<comment type="caution">
    <text evidence="3">The sequence shown here is derived from an EMBL/GenBank/DDBJ whole genome shotgun (WGS) entry which is preliminary data.</text>
</comment>
<dbReference type="InterPro" id="IPR050807">
    <property type="entry name" value="TransReg_Diox_bact_type"/>
</dbReference>
<dbReference type="InterPro" id="IPR010982">
    <property type="entry name" value="Lambda_DNA-bd_dom_sf"/>
</dbReference>
<dbReference type="RefSeq" id="WP_284401895.1">
    <property type="nucleotide sequence ID" value="NZ_BSNQ01000009.1"/>
</dbReference>
<evidence type="ECO:0000259" key="2">
    <source>
        <dbReference type="PROSITE" id="PS50943"/>
    </source>
</evidence>
<name>A0ABW8IX96_9GAMM</name>
<gene>
    <name evidence="3" type="ORF">ISP13_13165</name>
</gene>
<dbReference type="InterPro" id="IPR001387">
    <property type="entry name" value="Cro/C1-type_HTH"/>
</dbReference>
<dbReference type="SUPFAM" id="SSF47413">
    <property type="entry name" value="lambda repressor-like DNA-binding domains"/>
    <property type="match status" value="1"/>
</dbReference>
<dbReference type="Pfam" id="PF13560">
    <property type="entry name" value="HTH_31"/>
    <property type="match status" value="1"/>
</dbReference>
<proteinExistence type="predicted"/>
<dbReference type="SMART" id="SM00530">
    <property type="entry name" value="HTH_XRE"/>
    <property type="match status" value="1"/>
</dbReference>
<keyword evidence="1" id="KW-0238">DNA-binding</keyword>
<dbReference type="CDD" id="cd00093">
    <property type="entry name" value="HTH_XRE"/>
    <property type="match status" value="1"/>
</dbReference>
<evidence type="ECO:0000256" key="1">
    <source>
        <dbReference type="ARBA" id="ARBA00023125"/>
    </source>
</evidence>
<accession>A0ABW8IX96</accession>
<dbReference type="PANTHER" id="PTHR46797:SF1">
    <property type="entry name" value="METHYLPHOSPHONATE SYNTHASE"/>
    <property type="match status" value="1"/>
</dbReference>
<dbReference type="Proteomes" id="UP001620405">
    <property type="component" value="Unassembled WGS sequence"/>
</dbReference>
<evidence type="ECO:0000313" key="3">
    <source>
        <dbReference type="EMBL" id="MFK2874487.1"/>
    </source>
</evidence>
<dbReference type="PANTHER" id="PTHR46797">
    <property type="entry name" value="HTH-TYPE TRANSCRIPTIONAL REGULATOR"/>
    <property type="match status" value="1"/>
</dbReference>
<protein>
    <submittedName>
        <fullName evidence="3">Helix-turn-helix domain-containing protein</fullName>
    </submittedName>
</protein>
<keyword evidence="4" id="KW-1185">Reference proteome</keyword>
<sequence length="108" mass="11890">MENKEYYELLGSKLREGREAAGLTQDQLAKAVGLSRTSVTNIERGRQRLMLDQFESLCSAVGKTSSEVLSSTASLNYRNAQPAKHDLRSMPEVARFVNEVKKGSGGLK</sequence>
<dbReference type="PROSITE" id="PS50943">
    <property type="entry name" value="HTH_CROC1"/>
    <property type="match status" value="1"/>
</dbReference>